<sequence>MLLLKFHKLKDMGANLVDTKSVSNSNLYFTITCWKPIYKR</sequence>
<dbReference type="Proteomes" id="UP000016644">
    <property type="component" value="Unassembled WGS sequence"/>
</dbReference>
<protein>
    <submittedName>
        <fullName evidence="1">Uncharacterized protein</fullName>
    </submittedName>
</protein>
<dbReference type="HOGENOM" id="CLU_3291387_0_0_9"/>
<evidence type="ECO:0000313" key="2">
    <source>
        <dbReference type="Proteomes" id="UP000016644"/>
    </source>
</evidence>
<dbReference type="AlphaFoldDB" id="U2QYC0"/>
<organism evidence="1 2">
    <name type="scientific">Levilactobacillus brevis ATCC 14869 = DSM 20054</name>
    <dbReference type="NCBI Taxonomy" id="649758"/>
    <lineage>
        <taxon>Bacteria</taxon>
        <taxon>Bacillati</taxon>
        <taxon>Bacillota</taxon>
        <taxon>Bacilli</taxon>
        <taxon>Lactobacillales</taxon>
        <taxon>Lactobacillaceae</taxon>
        <taxon>Levilactobacillus</taxon>
    </lineage>
</organism>
<name>U2QYC0_LEVBR</name>
<dbReference type="EMBL" id="AWVK01000049">
    <property type="protein sequence ID" value="ERK43742.1"/>
    <property type="molecule type" value="Genomic_DNA"/>
</dbReference>
<accession>U2QYC0</accession>
<evidence type="ECO:0000313" key="1">
    <source>
        <dbReference type="EMBL" id="ERK43742.1"/>
    </source>
</evidence>
<comment type="caution">
    <text evidence="1">The sequence shown here is derived from an EMBL/GenBank/DDBJ whole genome shotgun (WGS) entry which is preliminary data.</text>
</comment>
<gene>
    <name evidence="1" type="ORF">HMPREF0495_01380</name>
</gene>
<reference evidence="1 2" key="1">
    <citation type="submission" date="2013-06" db="EMBL/GenBank/DDBJ databases">
        <authorList>
            <person name="Weinstock G."/>
            <person name="Sodergren E."/>
            <person name="Lobos E.A."/>
            <person name="Fulton L."/>
            <person name="Fulton R."/>
            <person name="Courtney L."/>
            <person name="Fronick C."/>
            <person name="O'Laughlin M."/>
            <person name="Godfrey J."/>
            <person name="Wilson R.M."/>
            <person name="Miner T."/>
            <person name="Farmer C."/>
            <person name="Delehaunty K."/>
            <person name="Cordes M."/>
            <person name="Minx P."/>
            <person name="Tomlinson C."/>
            <person name="Chen J."/>
            <person name="Wollam A."/>
            <person name="Pepin K.H."/>
            <person name="Bhonagiri V."/>
            <person name="Zhang X."/>
            <person name="Warren W."/>
            <person name="Mitreva M."/>
            <person name="Mardis E.R."/>
            <person name="Wilson R.K."/>
        </authorList>
    </citation>
    <scope>NUCLEOTIDE SEQUENCE [LARGE SCALE GENOMIC DNA]</scope>
    <source>
        <strain evidence="1 2">ATCC 14869</strain>
    </source>
</reference>
<proteinExistence type="predicted"/>